<evidence type="ECO:0000256" key="3">
    <source>
        <dbReference type="ARBA" id="ARBA00023163"/>
    </source>
</evidence>
<feature type="domain" description="IclR-ED" evidence="5">
    <location>
        <begin position="71"/>
        <end position="254"/>
    </location>
</feature>
<dbReference type="PANTHER" id="PTHR30136:SF24">
    <property type="entry name" value="HTH-TYPE TRANSCRIPTIONAL REPRESSOR ALLR"/>
    <property type="match status" value="1"/>
</dbReference>
<dbReference type="InterPro" id="IPR014757">
    <property type="entry name" value="Tscrpt_reg_IclR_C"/>
</dbReference>
<keyword evidence="1" id="KW-0805">Transcription regulation</keyword>
<dbReference type="PANTHER" id="PTHR30136">
    <property type="entry name" value="HELIX-TURN-HELIX TRANSCRIPTIONAL REGULATOR, ICLR FAMILY"/>
    <property type="match status" value="1"/>
</dbReference>
<dbReference type="EMBL" id="BAABHO010000006">
    <property type="protein sequence ID" value="GAA4779569.1"/>
    <property type="molecule type" value="Genomic_DNA"/>
</dbReference>
<accession>A0ABP9AE66</accession>
<dbReference type="Pfam" id="PF01614">
    <property type="entry name" value="IclR_C"/>
    <property type="match status" value="1"/>
</dbReference>
<organism evidence="6 7">
    <name type="scientific">Actinomycetospora chlora</name>
    <dbReference type="NCBI Taxonomy" id="663608"/>
    <lineage>
        <taxon>Bacteria</taxon>
        <taxon>Bacillati</taxon>
        <taxon>Actinomycetota</taxon>
        <taxon>Actinomycetes</taxon>
        <taxon>Pseudonocardiales</taxon>
        <taxon>Pseudonocardiaceae</taxon>
        <taxon>Actinomycetospora</taxon>
    </lineage>
</organism>
<evidence type="ECO:0000256" key="2">
    <source>
        <dbReference type="ARBA" id="ARBA00023125"/>
    </source>
</evidence>
<dbReference type="SMART" id="SM00346">
    <property type="entry name" value="HTH_ICLR"/>
    <property type="match status" value="1"/>
</dbReference>
<dbReference type="InterPro" id="IPR029016">
    <property type="entry name" value="GAF-like_dom_sf"/>
</dbReference>
<dbReference type="InterPro" id="IPR050707">
    <property type="entry name" value="HTH_MetabolicPath_Reg"/>
</dbReference>
<dbReference type="Gene3D" id="1.10.10.10">
    <property type="entry name" value="Winged helix-like DNA-binding domain superfamily/Winged helix DNA-binding domain"/>
    <property type="match status" value="1"/>
</dbReference>
<evidence type="ECO:0000313" key="6">
    <source>
        <dbReference type="EMBL" id="GAA4779569.1"/>
    </source>
</evidence>
<dbReference type="PROSITE" id="PS51078">
    <property type="entry name" value="ICLR_ED"/>
    <property type="match status" value="1"/>
</dbReference>
<keyword evidence="3" id="KW-0804">Transcription</keyword>
<dbReference type="InterPro" id="IPR005471">
    <property type="entry name" value="Tscrpt_reg_IclR_N"/>
</dbReference>
<comment type="caution">
    <text evidence="6">The sequence shown here is derived from an EMBL/GenBank/DDBJ whole genome shotgun (WGS) entry which is preliminary data.</text>
</comment>
<protein>
    <submittedName>
        <fullName evidence="6">IclR family transcriptional regulator</fullName>
    </submittedName>
</protein>
<evidence type="ECO:0000259" key="5">
    <source>
        <dbReference type="PROSITE" id="PS51078"/>
    </source>
</evidence>
<dbReference type="SUPFAM" id="SSF55781">
    <property type="entry name" value="GAF domain-like"/>
    <property type="match status" value="1"/>
</dbReference>
<sequence length="256" mass="27246">MERRTVQCIDTVLGKALAVLQAFTAEDATLGFADVVRRTGLPKSTAHRTLGELVDHGLLERVDGRYRLAALVFELGMRASVGRGLLEVATPFLEDLYERTHETVHLGLREGHEVVYAAKMGGHQQVPSPSRLGGRMPLHATAIGKVLLAHAPPDVRSAVLAAPLGRRAPRTITHVPVLRAQLDEIVARGLAYEHEESAVGITCVAAPVPEPGQGVRAAVSVTGPVHRFRPDRHADAVRAAAAGIAAMLARRASAAP</sequence>
<evidence type="ECO:0000313" key="7">
    <source>
        <dbReference type="Proteomes" id="UP001500928"/>
    </source>
</evidence>
<dbReference type="Proteomes" id="UP001500928">
    <property type="component" value="Unassembled WGS sequence"/>
</dbReference>
<dbReference type="Pfam" id="PF09339">
    <property type="entry name" value="HTH_IclR"/>
    <property type="match status" value="1"/>
</dbReference>
<dbReference type="InterPro" id="IPR036388">
    <property type="entry name" value="WH-like_DNA-bd_sf"/>
</dbReference>
<name>A0ABP9AE66_9PSEU</name>
<evidence type="ECO:0000259" key="4">
    <source>
        <dbReference type="PROSITE" id="PS51077"/>
    </source>
</evidence>
<feature type="domain" description="HTH iclR-type" evidence="4">
    <location>
        <begin position="10"/>
        <end position="70"/>
    </location>
</feature>
<dbReference type="SUPFAM" id="SSF46785">
    <property type="entry name" value="Winged helix' DNA-binding domain"/>
    <property type="match status" value="1"/>
</dbReference>
<reference evidence="7" key="1">
    <citation type="journal article" date="2019" name="Int. J. Syst. Evol. Microbiol.">
        <title>The Global Catalogue of Microorganisms (GCM) 10K type strain sequencing project: providing services to taxonomists for standard genome sequencing and annotation.</title>
        <authorList>
            <consortium name="The Broad Institute Genomics Platform"/>
            <consortium name="The Broad Institute Genome Sequencing Center for Infectious Disease"/>
            <person name="Wu L."/>
            <person name="Ma J."/>
        </authorList>
    </citation>
    <scope>NUCLEOTIDE SEQUENCE [LARGE SCALE GENOMIC DNA]</scope>
    <source>
        <strain evidence="7">JCM 17979</strain>
    </source>
</reference>
<gene>
    <name evidence="6" type="ORF">GCM10023200_10970</name>
</gene>
<keyword evidence="2" id="KW-0238">DNA-binding</keyword>
<keyword evidence="7" id="KW-1185">Reference proteome</keyword>
<dbReference type="RefSeq" id="WP_345411550.1">
    <property type="nucleotide sequence ID" value="NZ_BAABHO010000006.1"/>
</dbReference>
<dbReference type="Gene3D" id="3.30.450.40">
    <property type="match status" value="1"/>
</dbReference>
<dbReference type="PROSITE" id="PS51077">
    <property type="entry name" value="HTH_ICLR"/>
    <property type="match status" value="1"/>
</dbReference>
<proteinExistence type="predicted"/>
<evidence type="ECO:0000256" key="1">
    <source>
        <dbReference type="ARBA" id="ARBA00023015"/>
    </source>
</evidence>
<dbReference type="InterPro" id="IPR036390">
    <property type="entry name" value="WH_DNA-bd_sf"/>
</dbReference>